<protein>
    <recommendedName>
        <fullName evidence="2">Transposase-associated domain-containing protein</fullName>
    </recommendedName>
</protein>
<proteinExistence type="predicted"/>
<dbReference type="InterPro" id="IPR040262">
    <property type="entry name" value="At4g38062-like"/>
</dbReference>
<feature type="domain" description="Transposase-associated" evidence="2">
    <location>
        <begin position="12"/>
        <end position="79"/>
    </location>
</feature>
<reference evidence="3 4" key="1">
    <citation type="submission" date="2024-01" db="EMBL/GenBank/DDBJ databases">
        <title>Genome assemblies of Stephania.</title>
        <authorList>
            <person name="Yang L."/>
        </authorList>
    </citation>
    <scope>NUCLEOTIDE SEQUENCE [LARGE SCALE GENOMIC DNA]</scope>
    <source>
        <strain evidence="3">YNDBR</strain>
        <tissue evidence="3">Leaf</tissue>
    </source>
</reference>
<dbReference type="Pfam" id="PF13963">
    <property type="entry name" value="Transpos_assoc"/>
    <property type="match status" value="1"/>
</dbReference>
<dbReference type="PANTHER" id="PTHR45287:SF4">
    <property type="entry name" value="OS03G0691500 PROTEIN"/>
    <property type="match status" value="1"/>
</dbReference>
<name>A0AAP0PNE5_9MAGN</name>
<evidence type="ECO:0000313" key="3">
    <source>
        <dbReference type="EMBL" id="KAK9150998.1"/>
    </source>
</evidence>
<dbReference type="AlphaFoldDB" id="A0AAP0PNE5"/>
<evidence type="ECO:0000256" key="1">
    <source>
        <dbReference type="SAM" id="Coils"/>
    </source>
</evidence>
<feature type="coiled-coil region" evidence="1">
    <location>
        <begin position="414"/>
        <end position="484"/>
    </location>
</feature>
<keyword evidence="4" id="KW-1185">Reference proteome</keyword>
<dbReference type="InterPro" id="IPR029480">
    <property type="entry name" value="Transpos_assoc"/>
</dbReference>
<evidence type="ECO:0000259" key="2">
    <source>
        <dbReference type="Pfam" id="PF13963"/>
    </source>
</evidence>
<comment type="caution">
    <text evidence="3">The sequence shown here is derived from an EMBL/GenBank/DDBJ whole genome shotgun (WGS) entry which is preliminary data.</text>
</comment>
<dbReference type="EMBL" id="JBBNAF010000004">
    <property type="protein sequence ID" value="KAK9150998.1"/>
    <property type="molecule type" value="Genomic_DNA"/>
</dbReference>
<dbReference type="PANTHER" id="PTHR45287">
    <property type="entry name" value="OS03G0691500 PROTEIN"/>
    <property type="match status" value="1"/>
</dbReference>
<keyword evidence="1" id="KW-0175">Coiled coil</keyword>
<sequence length="579" mass="66394">MYNRLDNGYVRIEFAAKVKEFISFAKQHCPTYQSERKIRCPCNFKKCRLVPYLDVETVEYHICRYGFVRGYHSWYEHGENGDEGPQNFHEMDSHIDDADVGGYDPTPYREMLHNVAGPSFNWNAVEESPNPQARQLYDMIDVSREQLWPGCETMTTLSAMARLLAIKSEHHISNEFSDRRVLLFPIVLEGLGGRLGGYGGYSGGSELGGGNGGFGGSGLGAYRDTVDDLREKMADIDNHVGEETGAKEAFLVIRYERLKNLGVEQIEEIYLLEEIKHPFRCNVAFHAASKTDALFGHDRSAQVAFSRSIHPSGAAVFTDFFMAYDIRRFLLFGEIAFLARFIVYNASDDLDRANTDLLEKTLEVEEIELGFAERLKSCLDENQEMRREMEMSLLSQVEVEQNLKKEMEGLLHIVEEKDKIADDLKQQIVVLDEELMRTETEAVRARKELESKFEEEKKNLLQTMEGKGKRIDHLLQENDLLEEEFLTREVESLILMQIVAEKNFDHEKVRLLQAMEEKSCTIKDFKLKHASLGAMYRKHDQAISVSALDEKHVGFCVMRFVLNLFCAKPVIEVFIPQLT</sequence>
<evidence type="ECO:0000313" key="4">
    <source>
        <dbReference type="Proteomes" id="UP001420932"/>
    </source>
</evidence>
<organism evidence="3 4">
    <name type="scientific">Stephania yunnanensis</name>
    <dbReference type="NCBI Taxonomy" id="152371"/>
    <lineage>
        <taxon>Eukaryota</taxon>
        <taxon>Viridiplantae</taxon>
        <taxon>Streptophyta</taxon>
        <taxon>Embryophyta</taxon>
        <taxon>Tracheophyta</taxon>
        <taxon>Spermatophyta</taxon>
        <taxon>Magnoliopsida</taxon>
        <taxon>Ranunculales</taxon>
        <taxon>Menispermaceae</taxon>
        <taxon>Menispermoideae</taxon>
        <taxon>Cissampelideae</taxon>
        <taxon>Stephania</taxon>
    </lineage>
</organism>
<gene>
    <name evidence="3" type="ORF">Syun_009307</name>
</gene>
<accession>A0AAP0PNE5</accession>
<dbReference type="Proteomes" id="UP001420932">
    <property type="component" value="Unassembled WGS sequence"/>
</dbReference>